<feature type="domain" description="ABC-three component systems C-terminal" evidence="1">
    <location>
        <begin position="205"/>
        <end position="330"/>
    </location>
</feature>
<keyword evidence="3" id="KW-1185">Reference proteome</keyword>
<dbReference type="Pfam" id="PF20275">
    <property type="entry name" value="CTD10"/>
    <property type="match status" value="1"/>
</dbReference>
<organism evidence="2 3">
    <name type="scientific">Streptosporangium amethystogenes subsp. fukuiense</name>
    <dbReference type="NCBI Taxonomy" id="698418"/>
    <lineage>
        <taxon>Bacteria</taxon>
        <taxon>Bacillati</taxon>
        <taxon>Actinomycetota</taxon>
        <taxon>Actinomycetes</taxon>
        <taxon>Streptosporangiales</taxon>
        <taxon>Streptosporangiaceae</taxon>
        <taxon>Streptosporangium</taxon>
    </lineage>
</organism>
<dbReference type="RefSeq" id="WP_343972139.1">
    <property type="nucleotide sequence ID" value="NZ_BAAAGK010000091.1"/>
</dbReference>
<evidence type="ECO:0000313" key="3">
    <source>
        <dbReference type="Proteomes" id="UP001596514"/>
    </source>
</evidence>
<protein>
    <submittedName>
        <fullName evidence="2">ABC-three component system protein</fullName>
    </submittedName>
</protein>
<dbReference type="Proteomes" id="UP001596514">
    <property type="component" value="Unassembled WGS sequence"/>
</dbReference>
<dbReference type="InterPro" id="IPR046919">
    <property type="entry name" value="ABC-3C_CTD10"/>
</dbReference>
<sequence length="346" mass="40009">MHSLHVPDLLGLFSFRLIEFEPDGPVRTRYAEEHLEIWERSSIRFMLNVKLDELHGEGFEDFFHGVMSISNPGFLDVRTAGCHGDQGADGLLLVGKKLYACYAPQTVVPSAVARKFRSDLDKAITKRKGEFDTFVFVHNDRRGIHPKLTSLLMTAHDDHPELSFENFSRRHFYTEFCKMEKWQVEDFLGPFPAEPVIVGIVLEELIPLLDHLTIYRRPLEDLPAIPRPPLTKMEYNGFSWDIRHRMKLALSYVNHVEDYYRSRLDPNERDEVAAGFREHYEMIAQTCEDSDDILWQLERHVLGNASQQSPLELNALVVLMYFFGECEIFKVPPPGWIPETEMGVAT</sequence>
<gene>
    <name evidence="2" type="ORF">ACFQVD_20785</name>
</gene>
<accession>A0ABW2T1M4</accession>
<proteinExistence type="predicted"/>
<evidence type="ECO:0000313" key="2">
    <source>
        <dbReference type="EMBL" id="MFC7602543.1"/>
    </source>
</evidence>
<reference evidence="3" key="1">
    <citation type="journal article" date="2019" name="Int. J. Syst. Evol. Microbiol.">
        <title>The Global Catalogue of Microorganisms (GCM) 10K type strain sequencing project: providing services to taxonomists for standard genome sequencing and annotation.</title>
        <authorList>
            <consortium name="The Broad Institute Genomics Platform"/>
            <consortium name="The Broad Institute Genome Sequencing Center for Infectious Disease"/>
            <person name="Wu L."/>
            <person name="Ma J."/>
        </authorList>
    </citation>
    <scope>NUCLEOTIDE SEQUENCE [LARGE SCALE GENOMIC DNA]</scope>
    <source>
        <strain evidence="3">JCM 10083</strain>
    </source>
</reference>
<comment type="caution">
    <text evidence="2">The sequence shown here is derived from an EMBL/GenBank/DDBJ whole genome shotgun (WGS) entry which is preliminary data.</text>
</comment>
<dbReference type="EMBL" id="JBHTEE010000001">
    <property type="protein sequence ID" value="MFC7602543.1"/>
    <property type="molecule type" value="Genomic_DNA"/>
</dbReference>
<name>A0ABW2T1M4_9ACTN</name>
<evidence type="ECO:0000259" key="1">
    <source>
        <dbReference type="Pfam" id="PF20275"/>
    </source>
</evidence>